<evidence type="ECO:0008006" key="6">
    <source>
        <dbReference type="Google" id="ProtNLM"/>
    </source>
</evidence>
<dbReference type="PROSITE" id="PS00455">
    <property type="entry name" value="AMP_BINDING"/>
    <property type="match status" value="1"/>
</dbReference>
<dbReference type="EMBL" id="JU980686">
    <property type="protein sequence ID" value="AFJ69749.1"/>
    <property type="molecule type" value="mRNA"/>
</dbReference>
<accession>I2CS66</accession>
<organism evidence="5">
    <name type="scientific">Nannochloropsis gaditana (strain CCMP526)</name>
    <name type="common">Green microalga</name>
    <name type="synonym">Microchloropsis gaditana</name>
    <dbReference type="NCBI Taxonomy" id="1093141"/>
    <lineage>
        <taxon>Eukaryota</taxon>
        <taxon>Sar</taxon>
        <taxon>Stramenopiles</taxon>
        <taxon>Ochrophyta</taxon>
        <taxon>Eustigmatophyceae</taxon>
        <taxon>Eustigmatales</taxon>
        <taxon>Monodopsidaceae</taxon>
        <taxon>Nannochloropsis</taxon>
    </lineage>
</organism>
<dbReference type="InterPro" id="IPR025110">
    <property type="entry name" value="AMP-bd_C"/>
</dbReference>
<reference evidence="5" key="2">
    <citation type="journal article" date="2012" name="Nat. Commun.">
        <title>Draft genome sequence and genetic transformation of the oleaginous alga Nannochloropis gaditana.</title>
        <authorList>
            <person name="Radakovits R."/>
            <person name="Jinkerson R.E."/>
            <person name="Fuerstenberg S.I."/>
            <person name="Tae H."/>
            <person name="Settlage R.E."/>
            <person name="Boore J.L."/>
            <person name="Posewitz M.C."/>
        </authorList>
    </citation>
    <scope>NUCLEOTIDE SEQUENCE</scope>
    <source>
        <strain evidence="5">CCMP526</strain>
    </source>
</reference>
<evidence type="ECO:0000259" key="3">
    <source>
        <dbReference type="Pfam" id="PF00501"/>
    </source>
</evidence>
<dbReference type="PANTHER" id="PTHR43201">
    <property type="entry name" value="ACYL-COA SYNTHETASE"/>
    <property type="match status" value="1"/>
</dbReference>
<dbReference type="Pfam" id="PF00501">
    <property type="entry name" value="AMP-binding"/>
    <property type="match status" value="1"/>
</dbReference>
<evidence type="ECO:0000259" key="4">
    <source>
        <dbReference type="Pfam" id="PF13193"/>
    </source>
</evidence>
<dbReference type="Gene3D" id="3.30.300.30">
    <property type="match status" value="1"/>
</dbReference>
<feature type="domain" description="AMP-dependent synthetase/ligase" evidence="3">
    <location>
        <begin position="2"/>
        <end position="209"/>
    </location>
</feature>
<dbReference type="Gene3D" id="3.40.50.12780">
    <property type="entry name" value="N-terminal domain of ligase-like"/>
    <property type="match status" value="1"/>
</dbReference>
<dbReference type="InterPro" id="IPR045851">
    <property type="entry name" value="AMP-bd_C_sf"/>
</dbReference>
<feature type="domain" description="AMP-binding enzyme C-terminal" evidence="4">
    <location>
        <begin position="260"/>
        <end position="335"/>
    </location>
</feature>
<evidence type="ECO:0000256" key="2">
    <source>
        <dbReference type="ARBA" id="ARBA00022598"/>
    </source>
</evidence>
<dbReference type="GO" id="GO:0031956">
    <property type="term" value="F:medium-chain fatty acid-CoA ligase activity"/>
    <property type="evidence" value="ECO:0007669"/>
    <property type="project" value="TreeGrafter"/>
</dbReference>
<evidence type="ECO:0000256" key="1">
    <source>
        <dbReference type="ARBA" id="ARBA00006432"/>
    </source>
</evidence>
<evidence type="ECO:0000313" key="5">
    <source>
        <dbReference type="EMBL" id="AFJ69749.1"/>
    </source>
</evidence>
<name>I2CS66_NANGC</name>
<comment type="similarity">
    <text evidence="1">Belongs to the ATP-dependent AMP-binding enzyme family.</text>
</comment>
<dbReference type="InterPro" id="IPR000873">
    <property type="entry name" value="AMP-dep_synth/lig_dom"/>
</dbReference>
<keyword evidence="2" id="KW-0436">Ligase</keyword>
<dbReference type="Pfam" id="PF13193">
    <property type="entry name" value="AMP-binding_C"/>
    <property type="match status" value="1"/>
</dbReference>
<dbReference type="PANTHER" id="PTHR43201:SF5">
    <property type="entry name" value="MEDIUM-CHAIN ACYL-COA LIGASE ACSF2, MITOCHONDRIAL"/>
    <property type="match status" value="1"/>
</dbReference>
<dbReference type="AlphaFoldDB" id="I2CS66"/>
<protein>
    <recommendedName>
        <fullName evidence="6">Peroxisomal-coenzyme a synthetase</fullName>
    </recommendedName>
</protein>
<dbReference type="InterPro" id="IPR042099">
    <property type="entry name" value="ANL_N_sf"/>
</dbReference>
<dbReference type="InterPro" id="IPR020845">
    <property type="entry name" value="AMP-binding_CS"/>
</dbReference>
<dbReference type="GO" id="GO:0006631">
    <property type="term" value="P:fatty acid metabolic process"/>
    <property type="evidence" value="ECO:0007669"/>
    <property type="project" value="TreeGrafter"/>
</dbReference>
<reference evidence="5" key="1">
    <citation type="journal article" date="2012" name="Bioengineered">
        <title>Additional insights into the genome of the oleaginous model alga Nannochloropsis gaditana.</title>
        <authorList>
            <person name="Jinkerson R.E."/>
            <person name="Radakovits R."/>
            <person name="Posewitz M.C."/>
        </authorList>
    </citation>
    <scope>NUCLEOTIDE SEQUENCE</scope>
    <source>
        <strain evidence="5">CCMP526</strain>
    </source>
</reference>
<gene>
    <name evidence="5" type="ORF">NGATSA_3047400</name>
</gene>
<proteinExistence type="evidence at transcript level"/>
<sequence length="348" mass="37743">MYMHTSGTTSRPKRVRLTHGNLVASLANIQATYELSPADRTLLVMPLFHVHGLIAGLLTSLASGGTVILHGRFAASTFWKHVSTHGATWYTAVPTMQQVLLMRAETDFPKDNPPPLRFIRSCSASLAASVLERLEKAFHAPVLEAYAMTENAHQMTSNPLPKHGPRKPGSVGKATGTVKVAILDDNCQPVPTGKVGEVCIQGPSVTPGYVNNEEANRVGFMGGWFHTGDQGFLDEEDYLTLTGRIKELINRGGEKISPLEVDAVLLSHPLVGEAVSFAAPDEKYGEEVHAVVTLKPGSSLSEEAIVQHCRLSLADFKLPKKVYIAQTVPRTATGKIQRRIVAEHFLKG</sequence>
<dbReference type="SUPFAM" id="SSF56801">
    <property type="entry name" value="Acetyl-CoA synthetase-like"/>
    <property type="match status" value="1"/>
</dbReference>